<dbReference type="AlphaFoldDB" id="A0A3G2EFZ1"/>
<gene>
    <name evidence="6" type="ORF">D9M09_20390</name>
</gene>
<evidence type="ECO:0000256" key="3">
    <source>
        <dbReference type="ARBA" id="ARBA00022795"/>
    </source>
</evidence>
<evidence type="ECO:0000256" key="2">
    <source>
        <dbReference type="ARBA" id="ARBA00022490"/>
    </source>
</evidence>
<reference evidence="6 7" key="1">
    <citation type="submission" date="2018-10" db="EMBL/GenBank/DDBJ databases">
        <title>Effects of UV and annual dynamics of microbial communities in freshwater RAS systems.</title>
        <authorList>
            <person name="Bekkelund A.K."/>
            <person name="Hansen B.R."/>
            <person name="Stokken H."/>
            <person name="Eriksen B.F."/>
            <person name="Kashulin N.A."/>
        </authorList>
    </citation>
    <scope>NUCLEOTIDE SEQUENCE [LARGE SCALE GENOMIC DNA]</scope>
    <source>
        <strain evidence="6 7">BHSEK</strain>
    </source>
</reference>
<evidence type="ECO:0000313" key="6">
    <source>
        <dbReference type="EMBL" id="AYM77895.1"/>
    </source>
</evidence>
<dbReference type="InterPro" id="IPR008622">
    <property type="entry name" value="FliT"/>
</dbReference>
<keyword evidence="6" id="KW-0966">Cell projection</keyword>
<name>A0A3G2EFZ1_9BURK</name>
<keyword evidence="6" id="KW-0969">Cilium</keyword>
<sequence length="108" mass="12200">MMTHQEVLTTYEAMQTLTGRMVTAATNADWDELEALEQRISAHVAALKANEEKVVLETAGRQRKVALIKQILEDDRKIRDLTMPWMAQLSKLINSTGTERRLANAYGV</sequence>
<keyword evidence="2" id="KW-0963">Cytoplasm</keyword>
<keyword evidence="3" id="KW-1005">Bacterial flagellum biogenesis</keyword>
<dbReference type="Proteomes" id="UP000279594">
    <property type="component" value="Chromosome"/>
</dbReference>
<keyword evidence="6" id="KW-0282">Flagellum</keyword>
<keyword evidence="7" id="KW-1185">Reference proteome</keyword>
<evidence type="ECO:0000256" key="5">
    <source>
        <dbReference type="ARBA" id="ARBA00093797"/>
    </source>
</evidence>
<dbReference type="RefSeq" id="WP_121670247.1">
    <property type="nucleotide sequence ID" value="NZ_CP033019.1"/>
</dbReference>
<dbReference type="Gene3D" id="1.20.58.380">
    <property type="entry name" value="Flagellar protein flit"/>
    <property type="match status" value="1"/>
</dbReference>
<dbReference type="EMBL" id="CP033019">
    <property type="protein sequence ID" value="AYM77895.1"/>
    <property type="molecule type" value="Genomic_DNA"/>
</dbReference>
<organism evidence="6 7">
    <name type="scientific">Janthinobacterium agaricidamnosum</name>
    <dbReference type="NCBI Taxonomy" id="55508"/>
    <lineage>
        <taxon>Bacteria</taxon>
        <taxon>Pseudomonadati</taxon>
        <taxon>Pseudomonadota</taxon>
        <taxon>Betaproteobacteria</taxon>
        <taxon>Burkholderiales</taxon>
        <taxon>Oxalobacteraceae</taxon>
        <taxon>Janthinobacterium</taxon>
    </lineage>
</organism>
<dbReference type="Pfam" id="PF05400">
    <property type="entry name" value="FliT"/>
    <property type="match status" value="1"/>
</dbReference>
<keyword evidence="4" id="KW-0143">Chaperone</keyword>
<accession>A0A3G2EFZ1</accession>
<proteinExistence type="predicted"/>
<evidence type="ECO:0000313" key="7">
    <source>
        <dbReference type="Proteomes" id="UP000279594"/>
    </source>
</evidence>
<protein>
    <recommendedName>
        <fullName evidence="5">Flagellar protein FliT</fullName>
    </recommendedName>
</protein>
<evidence type="ECO:0000256" key="4">
    <source>
        <dbReference type="ARBA" id="ARBA00023186"/>
    </source>
</evidence>
<evidence type="ECO:0000256" key="1">
    <source>
        <dbReference type="ARBA" id="ARBA00004514"/>
    </source>
</evidence>
<comment type="subcellular location">
    <subcellularLocation>
        <location evidence="1">Cytoplasm</location>
        <location evidence="1">Cytosol</location>
    </subcellularLocation>
</comment>
<dbReference type="GO" id="GO:0044781">
    <property type="term" value="P:bacterial-type flagellum organization"/>
    <property type="evidence" value="ECO:0007669"/>
    <property type="project" value="UniProtKB-KW"/>
</dbReference>